<evidence type="ECO:0000313" key="6">
    <source>
        <dbReference type="Proteomes" id="UP000270219"/>
    </source>
</evidence>
<keyword evidence="3 5" id="KW-0808">Transferase</keyword>
<dbReference type="InterPro" id="IPR029044">
    <property type="entry name" value="Nucleotide-diphossugar_trans"/>
</dbReference>
<keyword evidence="2" id="KW-0328">Glycosyltransferase</keyword>
<evidence type="ECO:0000259" key="4">
    <source>
        <dbReference type="Pfam" id="PF00535"/>
    </source>
</evidence>
<evidence type="ECO:0000313" key="5">
    <source>
        <dbReference type="EMBL" id="RLL42756.1"/>
    </source>
</evidence>
<name>A0A498D8Y4_9BACI</name>
<dbReference type="OrthoDB" id="396512at2"/>
<protein>
    <submittedName>
        <fullName evidence="5">Glycosyltransferase</fullName>
    </submittedName>
</protein>
<dbReference type="Proteomes" id="UP000270219">
    <property type="component" value="Unassembled WGS sequence"/>
</dbReference>
<evidence type="ECO:0000256" key="2">
    <source>
        <dbReference type="ARBA" id="ARBA00022676"/>
    </source>
</evidence>
<organism evidence="5 6">
    <name type="scientific">Oceanobacillus piezotolerans</name>
    <dbReference type="NCBI Taxonomy" id="2448030"/>
    <lineage>
        <taxon>Bacteria</taxon>
        <taxon>Bacillati</taxon>
        <taxon>Bacillota</taxon>
        <taxon>Bacilli</taxon>
        <taxon>Bacillales</taxon>
        <taxon>Bacillaceae</taxon>
        <taxon>Oceanobacillus</taxon>
    </lineage>
</organism>
<dbReference type="Pfam" id="PF00535">
    <property type="entry name" value="Glycos_transf_2"/>
    <property type="match status" value="1"/>
</dbReference>
<dbReference type="RefSeq" id="WP_121524123.1">
    <property type="nucleotide sequence ID" value="NZ_RCHR01000005.1"/>
</dbReference>
<dbReference type="GO" id="GO:0016757">
    <property type="term" value="F:glycosyltransferase activity"/>
    <property type="evidence" value="ECO:0007669"/>
    <property type="project" value="UniProtKB-KW"/>
</dbReference>
<dbReference type="Gene3D" id="3.90.550.10">
    <property type="entry name" value="Spore Coat Polysaccharide Biosynthesis Protein SpsA, Chain A"/>
    <property type="match status" value="1"/>
</dbReference>
<dbReference type="PANTHER" id="PTHR22916">
    <property type="entry name" value="GLYCOSYLTRANSFERASE"/>
    <property type="match status" value="1"/>
</dbReference>
<accession>A0A498D8Y4</accession>
<sequence length="354" mass="41236">MKPKISIIVPIYNVEAYLKRCLESLLSQEIEDIEIIAVNDGSTDKSGEILNNYSHKDKRIKVINQQNNGVSAARNAGIRNAAGEFIGFVDPDDWVDGNMYEEMYRLAIEEDADIVMCSYKSEFENSSKEKDFHHPKKTIYQGLDVREKMLRRLIGPIKEEVANPELLDAWGTVWSKIYKAELIKKNELRFMDLKTIGTNEDTFFNIKALYHTEKFIFLNTPYYHYWRGNENSITTKYKPDLIDKYSNLYQLIYDFIEEKKLGIEYHTALKNRISLTTLGLGFNEICKDNTSSIPSKVKNIKGILTNKSIQNAIHEFEFKYLAIHWKLFYICVKTKRALAVYFMLSGIDRLRKII</sequence>
<evidence type="ECO:0000256" key="1">
    <source>
        <dbReference type="ARBA" id="ARBA00006739"/>
    </source>
</evidence>
<dbReference type="AlphaFoldDB" id="A0A498D8Y4"/>
<dbReference type="InterPro" id="IPR001173">
    <property type="entry name" value="Glyco_trans_2-like"/>
</dbReference>
<comment type="similarity">
    <text evidence="1">Belongs to the glycosyltransferase 2 family.</text>
</comment>
<evidence type="ECO:0000256" key="3">
    <source>
        <dbReference type="ARBA" id="ARBA00022679"/>
    </source>
</evidence>
<dbReference type="PANTHER" id="PTHR22916:SF51">
    <property type="entry name" value="GLYCOSYLTRANSFERASE EPSH-RELATED"/>
    <property type="match status" value="1"/>
</dbReference>
<keyword evidence="6" id="KW-1185">Reference proteome</keyword>
<dbReference type="EMBL" id="RCHR01000005">
    <property type="protein sequence ID" value="RLL42756.1"/>
    <property type="molecule type" value="Genomic_DNA"/>
</dbReference>
<gene>
    <name evidence="5" type="ORF">D8M04_14475</name>
</gene>
<dbReference type="SUPFAM" id="SSF53448">
    <property type="entry name" value="Nucleotide-diphospho-sugar transferases"/>
    <property type="match status" value="1"/>
</dbReference>
<dbReference type="CDD" id="cd00761">
    <property type="entry name" value="Glyco_tranf_GTA_type"/>
    <property type="match status" value="1"/>
</dbReference>
<reference evidence="5 6" key="1">
    <citation type="submission" date="2018-10" db="EMBL/GenBank/DDBJ databases">
        <title>Oceanobacillus sp. YLB-02 draft genome.</title>
        <authorList>
            <person name="Yu L."/>
        </authorList>
    </citation>
    <scope>NUCLEOTIDE SEQUENCE [LARGE SCALE GENOMIC DNA]</scope>
    <source>
        <strain evidence="5 6">YLB-02</strain>
    </source>
</reference>
<comment type="caution">
    <text evidence="5">The sequence shown here is derived from an EMBL/GenBank/DDBJ whole genome shotgun (WGS) entry which is preliminary data.</text>
</comment>
<proteinExistence type="inferred from homology"/>
<feature type="domain" description="Glycosyltransferase 2-like" evidence="4">
    <location>
        <begin position="6"/>
        <end position="134"/>
    </location>
</feature>